<reference evidence="7" key="2">
    <citation type="submission" date="2016-02" db="EMBL/GenBank/DDBJ databases">
        <title>Draft genome sequence of five rapidly growing Mycobacterium species.</title>
        <authorList>
            <person name="Katahira K."/>
            <person name="Gotou Y."/>
            <person name="Iida K."/>
            <person name="Ogura Y."/>
            <person name="Hayashi T."/>
        </authorList>
    </citation>
    <scope>NUCLEOTIDE SEQUENCE [LARGE SCALE GENOMIC DNA]</scope>
    <source>
        <strain evidence="7">JCM6362</strain>
    </source>
</reference>
<dbReference type="OrthoDB" id="6882680at2"/>
<dbReference type="STRING" id="1797.RMCT_2474"/>
<evidence type="ECO:0000256" key="4">
    <source>
        <dbReference type="RuleBase" id="RU003345"/>
    </source>
</evidence>
<evidence type="ECO:0000256" key="3">
    <source>
        <dbReference type="PROSITE-ProRule" id="PRU10007"/>
    </source>
</evidence>
<feature type="domain" description="Aldehyde dehydrogenase" evidence="5">
    <location>
        <begin position="25"/>
        <end position="481"/>
    </location>
</feature>
<dbReference type="RefSeq" id="WP_003926401.1">
    <property type="nucleotide sequence ID" value="NZ_BCTB01000018.1"/>
</dbReference>
<dbReference type="InterPro" id="IPR016161">
    <property type="entry name" value="Ald_DH/histidinol_DH"/>
</dbReference>
<evidence type="ECO:0000313" key="6">
    <source>
        <dbReference type="EMBL" id="GAT15504.1"/>
    </source>
</evidence>
<name>A0A124E8E7_MYCTH</name>
<dbReference type="FunFam" id="3.40.309.10:FF:000012">
    <property type="entry name" value="Betaine aldehyde dehydrogenase"/>
    <property type="match status" value="1"/>
</dbReference>
<dbReference type="InterPro" id="IPR029510">
    <property type="entry name" value="Ald_DH_CS_GLU"/>
</dbReference>
<evidence type="ECO:0000313" key="7">
    <source>
        <dbReference type="Proteomes" id="UP000069654"/>
    </source>
</evidence>
<dbReference type="InterPro" id="IPR016162">
    <property type="entry name" value="Ald_DH_N"/>
</dbReference>
<dbReference type="Gene3D" id="3.40.605.10">
    <property type="entry name" value="Aldehyde Dehydrogenase, Chain A, domain 1"/>
    <property type="match status" value="1"/>
</dbReference>
<dbReference type="FunFam" id="3.40.605.10:FF:000007">
    <property type="entry name" value="NAD/NADP-dependent betaine aldehyde dehydrogenase"/>
    <property type="match status" value="1"/>
</dbReference>
<evidence type="ECO:0000256" key="2">
    <source>
        <dbReference type="ARBA" id="ARBA00023002"/>
    </source>
</evidence>
<dbReference type="PANTHER" id="PTHR11699">
    <property type="entry name" value="ALDEHYDE DEHYDROGENASE-RELATED"/>
    <property type="match status" value="1"/>
</dbReference>
<dbReference type="GO" id="GO:0016620">
    <property type="term" value="F:oxidoreductase activity, acting on the aldehyde or oxo group of donors, NAD or NADP as acceptor"/>
    <property type="evidence" value="ECO:0007669"/>
    <property type="project" value="InterPro"/>
</dbReference>
<dbReference type="Gene3D" id="3.40.309.10">
    <property type="entry name" value="Aldehyde Dehydrogenase, Chain A, domain 2"/>
    <property type="match status" value="1"/>
</dbReference>
<dbReference type="Proteomes" id="UP000069654">
    <property type="component" value="Unassembled WGS sequence"/>
</dbReference>
<gene>
    <name evidence="6" type="ORF">RMCT_2474</name>
</gene>
<evidence type="ECO:0000256" key="1">
    <source>
        <dbReference type="ARBA" id="ARBA00009986"/>
    </source>
</evidence>
<organism evidence="6 7">
    <name type="scientific">Mycolicibacterium thermoresistibile</name>
    <name type="common">Mycobacterium thermoresistibile</name>
    <dbReference type="NCBI Taxonomy" id="1797"/>
    <lineage>
        <taxon>Bacteria</taxon>
        <taxon>Bacillati</taxon>
        <taxon>Actinomycetota</taxon>
        <taxon>Actinomycetes</taxon>
        <taxon>Mycobacteriales</taxon>
        <taxon>Mycobacteriaceae</taxon>
        <taxon>Mycolicibacterium</taxon>
    </lineage>
</organism>
<evidence type="ECO:0000259" key="5">
    <source>
        <dbReference type="Pfam" id="PF00171"/>
    </source>
</evidence>
<dbReference type="PROSITE" id="PS00687">
    <property type="entry name" value="ALDEHYDE_DEHYDR_GLU"/>
    <property type="match status" value="1"/>
</dbReference>
<accession>A0A124E8E7</accession>
<comment type="caution">
    <text evidence="6">The sequence shown here is derived from an EMBL/GenBank/DDBJ whole genome shotgun (WGS) entry which is preliminary data.</text>
</comment>
<dbReference type="InterPro" id="IPR015590">
    <property type="entry name" value="Aldehyde_DH_dom"/>
</dbReference>
<comment type="similarity">
    <text evidence="1 4">Belongs to the aldehyde dehydrogenase family.</text>
</comment>
<dbReference type="EMBL" id="BCTB01000018">
    <property type="protein sequence ID" value="GAT15504.1"/>
    <property type="molecule type" value="Genomic_DNA"/>
</dbReference>
<dbReference type="AlphaFoldDB" id="A0A124E8E7"/>
<feature type="active site" evidence="3">
    <location>
        <position position="254"/>
    </location>
</feature>
<dbReference type="Pfam" id="PF00171">
    <property type="entry name" value="Aldedh"/>
    <property type="match status" value="1"/>
</dbReference>
<protein>
    <submittedName>
        <fullName evidence="6">Aldehyde dehydrogenase</fullName>
    </submittedName>
</protein>
<dbReference type="InterPro" id="IPR016163">
    <property type="entry name" value="Ald_DH_C"/>
</dbReference>
<reference evidence="6 7" key="1">
    <citation type="journal article" date="2016" name="Genome Announc.">
        <title>Draft Genome Sequences of Five Rapidly Growing Mycobacterium Species, M. thermoresistibile, M. fortuitum subsp. acetamidolyticum, M. canariasense, M. brisbanense, and M. novocastrense.</title>
        <authorList>
            <person name="Katahira K."/>
            <person name="Ogura Y."/>
            <person name="Gotoh Y."/>
            <person name="Hayashi T."/>
        </authorList>
    </citation>
    <scope>NUCLEOTIDE SEQUENCE [LARGE SCALE GENOMIC DNA]</scope>
    <source>
        <strain evidence="6 7">JCM6362</strain>
    </source>
</reference>
<proteinExistence type="inferred from homology"/>
<keyword evidence="2 4" id="KW-0560">Oxidoreductase</keyword>
<dbReference type="SUPFAM" id="SSF53720">
    <property type="entry name" value="ALDH-like"/>
    <property type="match status" value="1"/>
</dbReference>
<sequence>MTTTENRLVSEIHLAGRRLAEGSAGVYEHVNPATGKVQGEVPLAGPAEVDEAVAAAQEAFKEWRKWRPEDRRRLLTRIAERIRAHEDELAVLQARENGLPVSQGKAVLVPHGAGWFEAAAGWADKLEGAVVPTTPGETVDLTLLEPIGVVAVILTWNAPIGGWGMCVAPPLAAGCCVILKPSELAPFTSSFIARICEEEGMPPGVVTVLPGGPDAGEALVRHPGVAKVSFTGGGPTGRKIAAACGEQLKPVLLELGGKSANIVFPDADLAKAAETAASVIFSAGQACTLPTRILVHESIYDEFTAMVAGALGQIPLGDPLDPATMMGPVISEAAVERILRTVDEATRDNGAELLTGGSRAGGELASGYYIEPTLLGNVSPTSEVAQNEVFGPVTAAIRFSDEEEAVAIANGTPYGLAGYVHTRDVSRVLRLASALEAGTVAFNGAGAPAGPGAPFGGYKESGYGREGGKLGVLEFVQHKTVSVALS</sequence>